<organism evidence="2 3">
    <name type="scientific">Paraburkholderia dioscoreae</name>
    <dbReference type="NCBI Taxonomy" id="2604047"/>
    <lineage>
        <taxon>Bacteria</taxon>
        <taxon>Pseudomonadati</taxon>
        <taxon>Pseudomonadota</taxon>
        <taxon>Betaproteobacteria</taxon>
        <taxon>Burkholderiales</taxon>
        <taxon>Burkholderiaceae</taxon>
        <taxon>Paraburkholderia</taxon>
    </lineage>
</organism>
<dbReference type="InterPro" id="IPR014710">
    <property type="entry name" value="RmlC-like_jellyroll"/>
</dbReference>
<evidence type="ECO:0000313" key="2">
    <source>
        <dbReference type="EMBL" id="VVD34535.1"/>
    </source>
</evidence>
<dbReference type="InterPro" id="IPR011051">
    <property type="entry name" value="RmlC_Cupin_sf"/>
</dbReference>
<proteinExistence type="predicted"/>
<keyword evidence="3" id="KW-1185">Reference proteome</keyword>
<dbReference type="RefSeq" id="WP_007178522.1">
    <property type="nucleotide sequence ID" value="NZ_LR699554.1"/>
</dbReference>
<dbReference type="EMBL" id="LR699554">
    <property type="protein sequence ID" value="VVD34535.1"/>
    <property type="molecule type" value="Genomic_DNA"/>
</dbReference>
<feature type="domain" description="Cupin type-2" evidence="1">
    <location>
        <begin position="21"/>
        <end position="73"/>
    </location>
</feature>
<accession>A0A5Q4ZLA2</accession>
<dbReference type="Gene3D" id="2.60.120.10">
    <property type="entry name" value="Jelly Rolls"/>
    <property type="match status" value="1"/>
</dbReference>
<dbReference type="InterPro" id="IPR013096">
    <property type="entry name" value="Cupin_2"/>
</dbReference>
<gene>
    <name evidence="2" type="ORF">PDMSB3_3251</name>
</gene>
<evidence type="ECO:0000259" key="1">
    <source>
        <dbReference type="Pfam" id="PF07883"/>
    </source>
</evidence>
<dbReference type="SUPFAM" id="SSF51182">
    <property type="entry name" value="RmlC-like cupins"/>
    <property type="match status" value="1"/>
</dbReference>
<name>A0A5Q4ZLA2_9BURK</name>
<evidence type="ECO:0000313" key="3">
    <source>
        <dbReference type="Proteomes" id="UP000325811"/>
    </source>
</evidence>
<dbReference type="KEGG" id="pdio:PDMSB3_3251.1"/>
<sequence>MNRNAFTESLTKEGFPDAVVVTREANAEMAVHEHPFEAKALILEGEMSIRVGDEERAYHVGDVFHLLPHKPHSERYGPNGVTYLVGRKQ</sequence>
<dbReference type="AlphaFoldDB" id="A0A5Q4ZLA2"/>
<reference evidence="2 3" key="1">
    <citation type="submission" date="2019-08" db="EMBL/GenBank/DDBJ databases">
        <authorList>
            <person name="Herpell B J."/>
        </authorList>
    </citation>
    <scope>NUCLEOTIDE SEQUENCE [LARGE SCALE GENOMIC DNA]</scope>
    <source>
        <strain evidence="3">Msb3</strain>
    </source>
</reference>
<dbReference type="Pfam" id="PF07883">
    <property type="entry name" value="Cupin_2"/>
    <property type="match status" value="1"/>
</dbReference>
<protein>
    <submittedName>
        <fullName evidence="2">Cupin domain-containing protein</fullName>
    </submittedName>
</protein>
<dbReference type="Proteomes" id="UP000325811">
    <property type="component" value="Chromosome II"/>
</dbReference>